<dbReference type="PANTHER" id="PTHR43031:SF7">
    <property type="entry name" value="NITRIC OXIDE REDUCTASE FLRD-NAD(+) REDUCTASE"/>
    <property type="match status" value="1"/>
</dbReference>
<dbReference type="Pfam" id="PF00571">
    <property type="entry name" value="CBS"/>
    <property type="match status" value="1"/>
</dbReference>
<dbReference type="Proteomes" id="UP000830115">
    <property type="component" value="Chromosome"/>
</dbReference>
<reference evidence="4" key="1">
    <citation type="submission" date="2021-10" db="EMBL/GenBank/DDBJ databases">
        <title>Streptomyces nigrumlapis sp.nov.,an antimicrobial producing actinobacterium isolated from Black Gobi rocks.</title>
        <authorList>
            <person name="Wen Y."/>
            <person name="Zhang W."/>
            <person name="Liu X.G."/>
        </authorList>
    </citation>
    <scope>NUCLEOTIDE SEQUENCE</scope>
    <source>
        <strain evidence="4">ST13-2-2</strain>
    </source>
</reference>
<dbReference type="InterPro" id="IPR050229">
    <property type="entry name" value="GlpE_sulfurtransferase"/>
</dbReference>
<dbReference type="CDD" id="cd02205">
    <property type="entry name" value="CBS_pair_SF"/>
    <property type="match status" value="1"/>
</dbReference>
<dbReference type="SMART" id="SM00116">
    <property type="entry name" value="CBS"/>
    <property type="match status" value="1"/>
</dbReference>
<dbReference type="Gene3D" id="3.10.580.10">
    <property type="entry name" value="CBS-domain"/>
    <property type="match status" value="1"/>
</dbReference>
<accession>A0ABY4LZP7</accession>
<dbReference type="Gene3D" id="3.40.250.10">
    <property type="entry name" value="Rhodanese-like domain"/>
    <property type="match status" value="1"/>
</dbReference>
<dbReference type="PANTHER" id="PTHR43031">
    <property type="entry name" value="FAD-DEPENDENT OXIDOREDUCTASE"/>
    <property type="match status" value="1"/>
</dbReference>
<dbReference type="PROSITE" id="PS50206">
    <property type="entry name" value="RHODANESE_3"/>
    <property type="match status" value="1"/>
</dbReference>
<dbReference type="RefSeq" id="WP_248861405.1">
    <property type="nucleotide sequence ID" value="NZ_CP086322.1"/>
</dbReference>
<proteinExistence type="predicted"/>
<sequence>MPKRVERGEVQRLLAQGGQLVEVLPAADYDDEHIAGAINIPLRHLDREARERLDPERPVIVYCYDWLCDVSPRAAHRLEHLGFGQVYDYMPGKTDWLAAGLPRHGRATKVRRAGDIADPGVPTCDIDASPRDVAEQSAAHTGGFFVVLDEQRVVHGTLSADADELRDKRTIAQAMRPGPATVRANEPLEPLVERMKQKGVDAILVTAPEGQLLGLLTRQYAEQVLQSTA</sequence>
<dbReference type="InterPro" id="IPR046342">
    <property type="entry name" value="CBS_dom_sf"/>
</dbReference>
<gene>
    <name evidence="4" type="ORF">K9S39_01005</name>
</gene>
<feature type="domain" description="CBS" evidence="3">
    <location>
        <begin position="175"/>
        <end position="229"/>
    </location>
</feature>
<evidence type="ECO:0000259" key="2">
    <source>
        <dbReference type="PROSITE" id="PS50206"/>
    </source>
</evidence>
<keyword evidence="5" id="KW-1185">Reference proteome</keyword>
<dbReference type="InterPro" id="IPR036873">
    <property type="entry name" value="Rhodanese-like_dom_sf"/>
</dbReference>
<evidence type="ECO:0000256" key="1">
    <source>
        <dbReference type="PROSITE-ProRule" id="PRU00703"/>
    </source>
</evidence>
<keyword evidence="1" id="KW-0129">CBS domain</keyword>
<organism evidence="4 5">
    <name type="scientific">Streptomyces halobius</name>
    <dbReference type="NCBI Taxonomy" id="2879846"/>
    <lineage>
        <taxon>Bacteria</taxon>
        <taxon>Bacillati</taxon>
        <taxon>Actinomycetota</taxon>
        <taxon>Actinomycetes</taxon>
        <taxon>Kitasatosporales</taxon>
        <taxon>Streptomycetaceae</taxon>
        <taxon>Streptomyces</taxon>
    </lineage>
</organism>
<dbReference type="Pfam" id="PF00581">
    <property type="entry name" value="Rhodanese"/>
    <property type="match status" value="1"/>
</dbReference>
<dbReference type="SUPFAM" id="SSF52821">
    <property type="entry name" value="Rhodanese/Cell cycle control phosphatase"/>
    <property type="match status" value="1"/>
</dbReference>
<protein>
    <submittedName>
        <fullName evidence="4">CBS domain-containing protein</fullName>
    </submittedName>
</protein>
<dbReference type="InterPro" id="IPR001763">
    <property type="entry name" value="Rhodanese-like_dom"/>
</dbReference>
<dbReference type="InterPro" id="IPR000644">
    <property type="entry name" value="CBS_dom"/>
</dbReference>
<evidence type="ECO:0000259" key="3">
    <source>
        <dbReference type="PROSITE" id="PS51371"/>
    </source>
</evidence>
<dbReference type="SMART" id="SM00450">
    <property type="entry name" value="RHOD"/>
    <property type="match status" value="1"/>
</dbReference>
<dbReference type="PROSITE" id="PS51371">
    <property type="entry name" value="CBS"/>
    <property type="match status" value="1"/>
</dbReference>
<evidence type="ECO:0000313" key="5">
    <source>
        <dbReference type="Proteomes" id="UP000830115"/>
    </source>
</evidence>
<evidence type="ECO:0000313" key="4">
    <source>
        <dbReference type="EMBL" id="UQA90662.1"/>
    </source>
</evidence>
<feature type="domain" description="Rhodanese" evidence="2">
    <location>
        <begin position="14"/>
        <end position="105"/>
    </location>
</feature>
<dbReference type="SUPFAM" id="SSF54631">
    <property type="entry name" value="CBS-domain pair"/>
    <property type="match status" value="1"/>
</dbReference>
<dbReference type="EMBL" id="CP086322">
    <property type="protein sequence ID" value="UQA90662.1"/>
    <property type="molecule type" value="Genomic_DNA"/>
</dbReference>
<name>A0ABY4LZP7_9ACTN</name>